<dbReference type="OrthoDB" id="9812818at2"/>
<comment type="caution">
    <text evidence="2">The sequence shown here is derived from an EMBL/GenBank/DDBJ whole genome shotgun (WGS) entry which is preliminary data.</text>
</comment>
<reference evidence="3" key="1">
    <citation type="submission" date="2015-07" db="EMBL/GenBank/DDBJ databases">
        <title>Fjat-14235 jcm11544.</title>
        <authorList>
            <person name="Liu B."/>
            <person name="Wang J."/>
            <person name="Zhu Y."/>
            <person name="Liu G."/>
            <person name="Chen Q."/>
            <person name="Chen Z."/>
            <person name="Lan J."/>
            <person name="Che J."/>
            <person name="Ge C."/>
            <person name="Shi H."/>
            <person name="Pan Z."/>
            <person name="Liu X."/>
        </authorList>
    </citation>
    <scope>NUCLEOTIDE SEQUENCE [LARGE SCALE GENOMIC DNA]</scope>
    <source>
        <strain evidence="3">JCM 11544</strain>
    </source>
</reference>
<dbReference type="PIRSF" id="PIRSF021332">
    <property type="entry name" value="DUF1054"/>
    <property type="match status" value="1"/>
</dbReference>
<dbReference type="SUPFAM" id="SSF142913">
    <property type="entry name" value="YktB/PF0168-like"/>
    <property type="match status" value="1"/>
</dbReference>
<keyword evidence="3" id="KW-1185">Reference proteome</keyword>
<sequence length="206" mass="23482">MKFNGFTEEDFNVFSIDGLDARMEAIVERVRPKLDLLGQHFAPSLAVMTGDEFHYHVAKHARRSVNPPNDTWVAFASDKRGYKKHPHFQIGLWGTHLFIWFAMIYEAPGKAAFGRKIEQHIDEIPEMIPEGFVWSGDHMKPGATPYGSMSKDDLLTLAKRVQTVKKAELLCGLHLDRDTVTKMSGEELMDRITDAFETLLPLYKMS</sequence>
<dbReference type="EMBL" id="LGUE01000001">
    <property type="protein sequence ID" value="KON92246.1"/>
    <property type="molecule type" value="Genomic_DNA"/>
</dbReference>
<gene>
    <name evidence="2" type="ORF">AF331_07275</name>
</gene>
<dbReference type="AlphaFoldDB" id="A0A0M0GS46"/>
<accession>A0A0M0GS46</accession>
<dbReference type="HAMAP" id="MF_01851">
    <property type="entry name" value="UPF0637"/>
    <property type="match status" value="1"/>
</dbReference>
<comment type="similarity">
    <text evidence="1">Belongs to the UPF0637 family.</text>
</comment>
<name>A0A0M0GS46_9BACI</name>
<dbReference type="STRING" id="189381.GCA_900166615_02820"/>
<dbReference type="Proteomes" id="UP000037405">
    <property type="component" value="Unassembled WGS sequence"/>
</dbReference>
<dbReference type="Pfam" id="PF06335">
    <property type="entry name" value="DUF1054"/>
    <property type="match status" value="1"/>
</dbReference>
<evidence type="ECO:0000256" key="1">
    <source>
        <dbReference type="HAMAP-Rule" id="MF_01851"/>
    </source>
</evidence>
<dbReference type="Gene3D" id="3.30.930.20">
    <property type="entry name" value="Protein of unknown function DUF1054"/>
    <property type="match status" value="1"/>
</dbReference>
<dbReference type="InterPro" id="IPR009403">
    <property type="entry name" value="UPF0637"/>
</dbReference>
<evidence type="ECO:0000313" key="3">
    <source>
        <dbReference type="Proteomes" id="UP000037405"/>
    </source>
</evidence>
<proteinExistence type="inferred from homology"/>
<dbReference type="InterPro" id="IPR053707">
    <property type="entry name" value="UPF0637_domain_sf"/>
</dbReference>
<organism evidence="2 3">
    <name type="scientific">Rossellomorea marisflavi</name>
    <dbReference type="NCBI Taxonomy" id="189381"/>
    <lineage>
        <taxon>Bacteria</taxon>
        <taxon>Bacillati</taxon>
        <taxon>Bacillota</taxon>
        <taxon>Bacilli</taxon>
        <taxon>Bacillales</taxon>
        <taxon>Bacillaceae</taxon>
        <taxon>Rossellomorea</taxon>
    </lineage>
</organism>
<dbReference type="RefSeq" id="WP_053427424.1">
    <property type="nucleotide sequence ID" value="NZ_LGUE01000001.1"/>
</dbReference>
<evidence type="ECO:0000313" key="2">
    <source>
        <dbReference type="EMBL" id="KON92246.1"/>
    </source>
</evidence>
<dbReference type="PATRIC" id="fig|189381.12.peg.1605"/>
<protein>
    <recommendedName>
        <fullName evidence="1">UPF0637 protein AF331_07275</fullName>
    </recommendedName>
</protein>